<name>A0A4C1UG17_EUMVA</name>
<dbReference type="Proteomes" id="UP000299102">
    <property type="component" value="Unassembled WGS sequence"/>
</dbReference>
<accession>A0A4C1UG17</accession>
<protein>
    <submittedName>
        <fullName evidence="2">Uncharacterized protein</fullName>
    </submittedName>
</protein>
<evidence type="ECO:0000256" key="1">
    <source>
        <dbReference type="SAM" id="MobiDB-lite"/>
    </source>
</evidence>
<sequence length="155" mass="18478">MNTRRLKSTWKTSRDQRSPDVNIQEMMAREIYQSYIRKSAHDTREWFCYLFHPKGTDYWEFPKCYGLGEWIPSRKCIILKGNLDFRVFTRQNVNSKVRYRSNRPKESRRRSQDCESSNFRDSKAPAMASGKTEKAKVLTIQFSEAVYDKLERGQT</sequence>
<feature type="compositionally biased region" description="Basic and acidic residues" evidence="1">
    <location>
        <begin position="103"/>
        <end position="123"/>
    </location>
</feature>
<organism evidence="2 3">
    <name type="scientific">Eumeta variegata</name>
    <name type="common">Bagworm moth</name>
    <name type="synonym">Eumeta japonica</name>
    <dbReference type="NCBI Taxonomy" id="151549"/>
    <lineage>
        <taxon>Eukaryota</taxon>
        <taxon>Metazoa</taxon>
        <taxon>Ecdysozoa</taxon>
        <taxon>Arthropoda</taxon>
        <taxon>Hexapoda</taxon>
        <taxon>Insecta</taxon>
        <taxon>Pterygota</taxon>
        <taxon>Neoptera</taxon>
        <taxon>Endopterygota</taxon>
        <taxon>Lepidoptera</taxon>
        <taxon>Glossata</taxon>
        <taxon>Ditrysia</taxon>
        <taxon>Tineoidea</taxon>
        <taxon>Psychidae</taxon>
        <taxon>Oiketicinae</taxon>
        <taxon>Eumeta</taxon>
    </lineage>
</organism>
<comment type="caution">
    <text evidence="2">The sequence shown here is derived from an EMBL/GenBank/DDBJ whole genome shotgun (WGS) entry which is preliminary data.</text>
</comment>
<proteinExistence type="predicted"/>
<dbReference type="EMBL" id="BGZK01000167">
    <property type="protein sequence ID" value="GBP24922.1"/>
    <property type="molecule type" value="Genomic_DNA"/>
</dbReference>
<evidence type="ECO:0000313" key="3">
    <source>
        <dbReference type="Proteomes" id="UP000299102"/>
    </source>
</evidence>
<gene>
    <name evidence="2" type="ORF">EVAR_12588_1</name>
</gene>
<reference evidence="2 3" key="1">
    <citation type="journal article" date="2019" name="Commun. Biol.">
        <title>The bagworm genome reveals a unique fibroin gene that provides high tensile strength.</title>
        <authorList>
            <person name="Kono N."/>
            <person name="Nakamura H."/>
            <person name="Ohtoshi R."/>
            <person name="Tomita M."/>
            <person name="Numata K."/>
            <person name="Arakawa K."/>
        </authorList>
    </citation>
    <scope>NUCLEOTIDE SEQUENCE [LARGE SCALE GENOMIC DNA]</scope>
</reference>
<keyword evidence="3" id="KW-1185">Reference proteome</keyword>
<feature type="region of interest" description="Disordered" evidence="1">
    <location>
        <begin position="98"/>
        <end position="135"/>
    </location>
</feature>
<dbReference type="AlphaFoldDB" id="A0A4C1UG17"/>
<evidence type="ECO:0000313" key="2">
    <source>
        <dbReference type="EMBL" id="GBP24922.1"/>
    </source>
</evidence>